<evidence type="ECO:0000313" key="13">
    <source>
        <dbReference type="EMBL" id="WVW84351.1"/>
    </source>
</evidence>
<dbReference type="KEGG" id="kbi:30209908"/>
<evidence type="ECO:0000313" key="14">
    <source>
        <dbReference type="Proteomes" id="UP000092730"/>
    </source>
</evidence>
<reference evidence="12" key="1">
    <citation type="submission" date="2013-07" db="EMBL/GenBank/DDBJ databases">
        <title>The Genome Sequence of Cryptococcus bestiolae CBS10118.</title>
        <authorList>
            <consortium name="The Broad Institute Genome Sequencing Platform"/>
            <person name="Cuomo C."/>
            <person name="Litvintseva A."/>
            <person name="Chen Y."/>
            <person name="Heitman J."/>
            <person name="Sun S."/>
            <person name="Springer D."/>
            <person name="Dromer F."/>
            <person name="Young S.K."/>
            <person name="Zeng Q."/>
            <person name="Gargeya S."/>
            <person name="Fitzgerald M."/>
            <person name="Abouelleil A."/>
            <person name="Alvarado L."/>
            <person name="Berlin A.M."/>
            <person name="Chapman S.B."/>
            <person name="Dewar J."/>
            <person name="Goldberg J."/>
            <person name="Griggs A."/>
            <person name="Gujja S."/>
            <person name="Hansen M."/>
            <person name="Howarth C."/>
            <person name="Imamovic A."/>
            <person name="Larimer J."/>
            <person name="McCowan C."/>
            <person name="Murphy C."/>
            <person name="Pearson M."/>
            <person name="Priest M."/>
            <person name="Roberts A."/>
            <person name="Saif S."/>
            <person name="Shea T."/>
            <person name="Sykes S."/>
            <person name="Wortman J."/>
            <person name="Nusbaum C."/>
            <person name="Birren B."/>
        </authorList>
    </citation>
    <scope>NUCLEOTIDE SEQUENCE [LARGE SCALE GENOMIC DNA]</scope>
    <source>
        <strain evidence="12">CBS 10118</strain>
    </source>
</reference>
<evidence type="ECO:0000256" key="1">
    <source>
        <dbReference type="ARBA" id="ARBA00004786"/>
    </source>
</evidence>
<protein>
    <recommendedName>
        <fullName evidence="9 10">Multifunctional fusion protein</fullName>
    </recommendedName>
    <domain>
        <recommendedName>
            <fullName evidence="10">Delta-1-pyrroline-5-carboxylate dehydrogenase</fullName>
            <shortName evidence="10">P5C dehydrogenase</shortName>
        </recommendedName>
        <alternativeName>
            <fullName evidence="9">L-glutamate gamma-semialdehyde dehydrogenase</fullName>
        </alternativeName>
    </domain>
    <domain>
        <recommendedName>
            <fullName evidence="9">L-glutamate gamma-semialdehyde dehydrogenase</fullName>
            <ecNumber evidence="9">1.2.1.88</ecNumber>
        </recommendedName>
    </domain>
</protein>
<dbReference type="InterPro" id="IPR029510">
    <property type="entry name" value="Ald_DH_CS_GLU"/>
</dbReference>
<sequence>MSSSSTAFIVPKIENEFMPTYPPGSAERKAIDEALVEMKKQMPFEVPCVINGKPVRTGDLVKQLTPDSIDTPPLCEYHAATPEVVANAIEGAVKAQKAWAATSWYDRATIFLKAAALVSGKYRTQLIAATMLGQGKNVWQADIDAIAELADFFRFSVKLVDDDYKQQPLITPDDAVNRIEYRPLEGFVLAVSPFNFTAIGGNLVTVPSILGGVCVWKPSPMSTYANYLTHKILLEAGVPGDVIQFVPGDAPKIVDQCLSHRDFAALHFTGSTDVLRSLWTKIGSQMPTYRSYSRIVGETGGKNFHLIHKSADIKATVIHCIRSGFEYCGQKCSALSRLYLPRSLYEAGWLDEFVKQTKEIKVGPVTDHINFTGPVINEASFDRILSIVKQAAEEGGKILAGGLGDKSQGYFVEPTIILTEDPHSLTMKKEIFGPVVTVYVYEDEKWAETCDLIDNTSDYALTGSVFSNDRDALVEASELLRNAAGNLCLNDKTTGAAVGQQPFGGSRGSGTNDKSGTWAHFSRFVVMQSSRTIKENFGADPTDFRHPSNFA</sequence>
<evidence type="ECO:0000256" key="9">
    <source>
        <dbReference type="RuleBase" id="RU366016"/>
    </source>
</evidence>
<dbReference type="FunFam" id="3.40.309.10:FF:000005">
    <property type="entry name" value="1-pyrroline-5-carboxylate dehydrogenase 1"/>
    <property type="match status" value="1"/>
</dbReference>
<gene>
    <name evidence="12" type="ORF">I302_05509</name>
    <name evidence="13" type="ORF">I302_106385</name>
</gene>
<dbReference type="InterPro" id="IPR016163">
    <property type="entry name" value="Ald_DH_C"/>
</dbReference>
<comment type="similarity">
    <text evidence="2 8">Belongs to the aldehyde dehydrogenase family.</text>
</comment>
<evidence type="ECO:0000256" key="6">
    <source>
        <dbReference type="ARBA" id="ARBA00048142"/>
    </source>
</evidence>
<accession>A0A1B9G3S7</accession>
<feature type="active site" evidence="7">
    <location>
        <position position="298"/>
    </location>
</feature>
<evidence type="ECO:0000256" key="8">
    <source>
        <dbReference type="RuleBase" id="RU003345"/>
    </source>
</evidence>
<dbReference type="InterPro" id="IPR016162">
    <property type="entry name" value="Ald_DH_N"/>
</dbReference>
<reference evidence="13" key="4">
    <citation type="submission" date="2024-02" db="EMBL/GenBank/DDBJ databases">
        <title>Comparative genomics of Cryptococcus and Kwoniella reveals pathogenesis evolution and contrasting modes of karyotype evolution via chromosome fusion or intercentromeric recombination.</title>
        <authorList>
            <person name="Coelho M.A."/>
            <person name="David-Palma M."/>
            <person name="Shea T."/>
            <person name="Bowers K."/>
            <person name="McGinley-Smith S."/>
            <person name="Mohammad A.W."/>
            <person name="Gnirke A."/>
            <person name="Yurkov A.M."/>
            <person name="Nowrousian M."/>
            <person name="Sun S."/>
            <person name="Cuomo C.A."/>
            <person name="Heitman J."/>
        </authorList>
    </citation>
    <scope>NUCLEOTIDE SEQUENCE</scope>
    <source>
        <strain evidence="13">CBS 10118</strain>
    </source>
</reference>
<dbReference type="SUPFAM" id="SSF53720">
    <property type="entry name" value="ALDH-like"/>
    <property type="match status" value="1"/>
</dbReference>
<keyword evidence="3 8" id="KW-0560">Oxidoreductase</keyword>
<dbReference type="InterPro" id="IPR015590">
    <property type="entry name" value="Aldehyde_DH_dom"/>
</dbReference>
<dbReference type="STRING" id="1296100.A0A1B9G3S7"/>
<evidence type="ECO:0000256" key="3">
    <source>
        <dbReference type="ARBA" id="ARBA00023002"/>
    </source>
</evidence>
<evidence type="ECO:0000256" key="7">
    <source>
        <dbReference type="PROSITE-ProRule" id="PRU10007"/>
    </source>
</evidence>
<reference evidence="12" key="3">
    <citation type="submission" date="2014-01" db="EMBL/GenBank/DDBJ databases">
        <title>Evolution of pathogenesis and genome organization in the Tremellales.</title>
        <authorList>
            <person name="Cuomo C."/>
            <person name="Litvintseva A."/>
            <person name="Heitman J."/>
            <person name="Chen Y."/>
            <person name="Sun S."/>
            <person name="Springer D."/>
            <person name="Dromer F."/>
            <person name="Young S."/>
            <person name="Zeng Q."/>
            <person name="Chapman S."/>
            <person name="Gujja S."/>
            <person name="Saif S."/>
            <person name="Birren B."/>
        </authorList>
    </citation>
    <scope>NUCLEOTIDE SEQUENCE</scope>
    <source>
        <strain evidence="12">CBS 10118</strain>
    </source>
</reference>
<dbReference type="Proteomes" id="UP000092730">
    <property type="component" value="Chromosome 4"/>
</dbReference>
<dbReference type="PANTHER" id="PTHR42862">
    <property type="entry name" value="DELTA-1-PYRROLINE-5-CARBOXYLATE DEHYDROGENASE 1, ISOFORM A-RELATED"/>
    <property type="match status" value="1"/>
</dbReference>
<evidence type="ECO:0000259" key="11">
    <source>
        <dbReference type="Pfam" id="PF00171"/>
    </source>
</evidence>
<dbReference type="InterPro" id="IPR050485">
    <property type="entry name" value="Proline_metab_enzyme"/>
</dbReference>
<keyword evidence="14" id="KW-1185">Reference proteome</keyword>
<evidence type="ECO:0000256" key="4">
    <source>
        <dbReference type="ARBA" id="ARBA00023027"/>
    </source>
</evidence>
<keyword evidence="4 9" id="KW-0520">NAD</keyword>
<dbReference type="Pfam" id="PF00171">
    <property type="entry name" value="Aldedh"/>
    <property type="match status" value="1"/>
</dbReference>
<reference evidence="13" key="2">
    <citation type="submission" date="2013-07" db="EMBL/GenBank/DDBJ databases">
        <authorList>
            <consortium name="The Broad Institute Genome Sequencing Platform"/>
            <person name="Cuomo C."/>
            <person name="Litvintseva A."/>
            <person name="Chen Y."/>
            <person name="Heitman J."/>
            <person name="Sun S."/>
            <person name="Springer D."/>
            <person name="Dromer F."/>
            <person name="Young S.K."/>
            <person name="Zeng Q."/>
            <person name="Gargeya S."/>
            <person name="Fitzgerald M."/>
            <person name="Abouelleil A."/>
            <person name="Alvarado L."/>
            <person name="Berlin A.M."/>
            <person name="Chapman S.B."/>
            <person name="Dewar J."/>
            <person name="Goldberg J."/>
            <person name="Griggs A."/>
            <person name="Gujja S."/>
            <person name="Hansen M."/>
            <person name="Howarth C."/>
            <person name="Imamovic A."/>
            <person name="Larimer J."/>
            <person name="McCowan C."/>
            <person name="Murphy C."/>
            <person name="Pearson M."/>
            <person name="Priest M."/>
            <person name="Roberts A."/>
            <person name="Saif S."/>
            <person name="Shea T."/>
            <person name="Sykes S."/>
            <person name="Wortman J."/>
            <person name="Nusbaum C."/>
            <person name="Birren B."/>
        </authorList>
    </citation>
    <scope>NUCLEOTIDE SEQUENCE</scope>
    <source>
        <strain evidence="13">CBS 10118</strain>
    </source>
</reference>
<dbReference type="GO" id="GO:0003842">
    <property type="term" value="F:L-glutamate gamma-semialdehyde dehydrogenase activity"/>
    <property type="evidence" value="ECO:0007669"/>
    <property type="project" value="UniProtKB-UniRule"/>
</dbReference>
<dbReference type="RefSeq" id="XP_019046755.1">
    <property type="nucleotide sequence ID" value="XM_019192125.1"/>
</dbReference>
<feature type="domain" description="Aldehyde dehydrogenase" evidence="11">
    <location>
        <begin position="71"/>
        <end position="519"/>
    </location>
</feature>
<comment type="catalytic activity">
    <reaction evidence="6 9">
        <text>L-glutamate 5-semialdehyde + NAD(+) + H2O = L-glutamate + NADH + 2 H(+)</text>
        <dbReference type="Rhea" id="RHEA:30235"/>
        <dbReference type="ChEBI" id="CHEBI:15377"/>
        <dbReference type="ChEBI" id="CHEBI:15378"/>
        <dbReference type="ChEBI" id="CHEBI:29985"/>
        <dbReference type="ChEBI" id="CHEBI:57540"/>
        <dbReference type="ChEBI" id="CHEBI:57945"/>
        <dbReference type="ChEBI" id="CHEBI:58066"/>
        <dbReference type="EC" id="1.2.1.88"/>
    </reaction>
</comment>
<keyword evidence="5 9" id="KW-0642">Proline metabolism</keyword>
<organism evidence="12">
    <name type="scientific">Kwoniella bestiolae CBS 10118</name>
    <dbReference type="NCBI Taxonomy" id="1296100"/>
    <lineage>
        <taxon>Eukaryota</taxon>
        <taxon>Fungi</taxon>
        <taxon>Dikarya</taxon>
        <taxon>Basidiomycota</taxon>
        <taxon>Agaricomycotina</taxon>
        <taxon>Tremellomycetes</taxon>
        <taxon>Tremellales</taxon>
        <taxon>Cryptococcaceae</taxon>
        <taxon>Kwoniella</taxon>
    </lineage>
</organism>
<proteinExistence type="inferred from homology"/>
<dbReference type="InterPro" id="IPR016161">
    <property type="entry name" value="Ald_DH/histidinol_DH"/>
</dbReference>
<dbReference type="OrthoDB" id="5322683at2759"/>
<dbReference type="GO" id="GO:0010133">
    <property type="term" value="P:L-proline catabolic process to L-glutamate"/>
    <property type="evidence" value="ECO:0007669"/>
    <property type="project" value="UniProtKB-UniRule"/>
</dbReference>
<dbReference type="EC" id="1.2.1.88" evidence="9"/>
<dbReference type="PROSITE" id="PS00687">
    <property type="entry name" value="ALDEHYDE_DEHYDR_GLU"/>
    <property type="match status" value="1"/>
</dbReference>
<evidence type="ECO:0000313" key="12">
    <source>
        <dbReference type="EMBL" id="OCF25685.1"/>
    </source>
</evidence>
<dbReference type="EMBL" id="CP144544">
    <property type="protein sequence ID" value="WVW84351.1"/>
    <property type="molecule type" value="Genomic_DNA"/>
</dbReference>
<dbReference type="VEuPathDB" id="FungiDB:I302_05509"/>
<dbReference type="GO" id="GO:0005759">
    <property type="term" value="C:mitochondrial matrix"/>
    <property type="evidence" value="ECO:0007669"/>
    <property type="project" value="TreeGrafter"/>
</dbReference>
<comment type="pathway">
    <text evidence="1 9">Amino-acid degradation; L-proline degradation into L-glutamate; L-glutamate from L-proline: step 2/2.</text>
</comment>
<dbReference type="AlphaFoldDB" id="A0A1B9G3S7"/>
<evidence type="ECO:0000256" key="5">
    <source>
        <dbReference type="ARBA" id="ARBA00023062"/>
    </source>
</evidence>
<dbReference type="PANTHER" id="PTHR42862:SF1">
    <property type="entry name" value="DELTA-1-PYRROLINE-5-CARBOXYLATE DEHYDROGENASE 2, ISOFORM A-RELATED"/>
    <property type="match status" value="1"/>
</dbReference>
<name>A0A1B9G3S7_9TREE</name>
<dbReference type="NCBIfam" id="TIGR01236">
    <property type="entry name" value="D1pyr5carbox1"/>
    <property type="match status" value="1"/>
</dbReference>
<dbReference type="UniPathway" id="UPA00261">
    <property type="reaction ID" value="UER00374"/>
</dbReference>
<dbReference type="PROSITE" id="PS00070">
    <property type="entry name" value="ALDEHYDE_DEHYDR_CYS"/>
    <property type="match status" value="1"/>
</dbReference>
<dbReference type="InterPro" id="IPR016160">
    <property type="entry name" value="Ald_DH_CS_CYS"/>
</dbReference>
<dbReference type="Gene3D" id="3.40.309.10">
    <property type="entry name" value="Aldehyde Dehydrogenase, Chain A, domain 2"/>
    <property type="match status" value="1"/>
</dbReference>
<dbReference type="EMBL" id="KI894021">
    <property type="protein sequence ID" value="OCF25685.1"/>
    <property type="molecule type" value="Genomic_DNA"/>
</dbReference>
<dbReference type="Gene3D" id="3.40.605.10">
    <property type="entry name" value="Aldehyde Dehydrogenase, Chain A, domain 1"/>
    <property type="match status" value="1"/>
</dbReference>
<dbReference type="GeneID" id="30209908"/>
<dbReference type="InterPro" id="IPR005931">
    <property type="entry name" value="P5CDH/ALDH4A1"/>
</dbReference>
<evidence type="ECO:0000256" key="10">
    <source>
        <dbReference type="RuleBase" id="RU366030"/>
    </source>
</evidence>
<dbReference type="FunFam" id="3.40.605.10:FF:000006">
    <property type="entry name" value="1-pyrroline-5-carboxylate dehydrogenase"/>
    <property type="match status" value="1"/>
</dbReference>
<evidence type="ECO:0000256" key="2">
    <source>
        <dbReference type="ARBA" id="ARBA00009986"/>
    </source>
</evidence>